<dbReference type="EC" id="2.3.2.27" evidence="3"/>
<comment type="subcellular location">
    <subcellularLocation>
        <location evidence="2">Nucleus</location>
    </subcellularLocation>
</comment>
<evidence type="ECO:0000256" key="2">
    <source>
        <dbReference type="ARBA" id="ARBA00004123"/>
    </source>
</evidence>
<dbReference type="OrthoDB" id="547746at2759"/>
<dbReference type="InterPro" id="IPR040383">
    <property type="entry name" value="HAKAI/CBLL2"/>
</dbReference>
<proteinExistence type="inferred from homology"/>
<evidence type="ECO:0000256" key="7">
    <source>
        <dbReference type="ARBA" id="ARBA00022786"/>
    </source>
</evidence>
<evidence type="ECO:0000313" key="14">
    <source>
        <dbReference type="EMBL" id="GER54408.1"/>
    </source>
</evidence>
<keyword evidence="6 11" id="KW-0863">Zinc-finger</keyword>
<keyword evidence="4" id="KW-0808">Transferase</keyword>
<keyword evidence="7" id="KW-0833">Ubl conjugation pathway</keyword>
<keyword evidence="15" id="KW-1185">Reference proteome</keyword>
<feature type="compositionally biased region" description="Low complexity" evidence="12">
    <location>
        <begin position="366"/>
        <end position="378"/>
    </location>
</feature>
<dbReference type="InterPro" id="IPR013083">
    <property type="entry name" value="Znf_RING/FYVE/PHD"/>
</dbReference>
<dbReference type="EMBL" id="BKCP01011070">
    <property type="protein sequence ID" value="GER54408.1"/>
    <property type="molecule type" value="Genomic_DNA"/>
</dbReference>
<evidence type="ECO:0000256" key="9">
    <source>
        <dbReference type="ARBA" id="ARBA00023242"/>
    </source>
</evidence>
<dbReference type="CDD" id="cd16508">
    <property type="entry name" value="RING-HC_HAKAI-like"/>
    <property type="match status" value="1"/>
</dbReference>
<evidence type="ECO:0000256" key="1">
    <source>
        <dbReference type="ARBA" id="ARBA00000900"/>
    </source>
</evidence>
<feature type="domain" description="C2H2-type" evidence="13">
    <location>
        <begin position="123"/>
        <end position="148"/>
    </location>
</feature>
<name>A0A5A7RAG3_STRAF</name>
<evidence type="ECO:0000256" key="11">
    <source>
        <dbReference type="PROSITE-ProRule" id="PRU00042"/>
    </source>
</evidence>
<dbReference type="GO" id="GO:0003723">
    <property type="term" value="F:RNA binding"/>
    <property type="evidence" value="ECO:0007669"/>
    <property type="project" value="InterPro"/>
</dbReference>
<accession>A0A5A7RAG3</accession>
<feature type="region of interest" description="Disordered" evidence="12">
    <location>
        <begin position="360"/>
        <end position="384"/>
    </location>
</feature>
<comment type="similarity">
    <text evidence="10">Belongs to the Hakai family.</text>
</comment>
<dbReference type="InterPro" id="IPR017907">
    <property type="entry name" value="Znf_RING_CS"/>
</dbReference>
<dbReference type="GO" id="GO:0061630">
    <property type="term" value="F:ubiquitin protein ligase activity"/>
    <property type="evidence" value="ECO:0007669"/>
    <property type="project" value="UniProtKB-EC"/>
</dbReference>
<evidence type="ECO:0000256" key="3">
    <source>
        <dbReference type="ARBA" id="ARBA00012483"/>
    </source>
</evidence>
<dbReference type="InterPro" id="IPR013087">
    <property type="entry name" value="Znf_C2H2_type"/>
</dbReference>
<keyword evidence="14" id="KW-0378">Hydrolase</keyword>
<organism evidence="14 15">
    <name type="scientific">Striga asiatica</name>
    <name type="common">Asiatic witchweed</name>
    <name type="synonym">Buchnera asiatica</name>
    <dbReference type="NCBI Taxonomy" id="4170"/>
    <lineage>
        <taxon>Eukaryota</taxon>
        <taxon>Viridiplantae</taxon>
        <taxon>Streptophyta</taxon>
        <taxon>Embryophyta</taxon>
        <taxon>Tracheophyta</taxon>
        <taxon>Spermatophyta</taxon>
        <taxon>Magnoliopsida</taxon>
        <taxon>eudicotyledons</taxon>
        <taxon>Gunneridae</taxon>
        <taxon>Pentapetalae</taxon>
        <taxon>asterids</taxon>
        <taxon>lamiids</taxon>
        <taxon>Lamiales</taxon>
        <taxon>Orobanchaceae</taxon>
        <taxon>Buchnereae</taxon>
        <taxon>Striga</taxon>
    </lineage>
</organism>
<comment type="caution">
    <text evidence="14">The sequence shown here is derived from an EMBL/GenBank/DDBJ whole genome shotgun (WGS) entry which is preliminary data.</text>
</comment>
<dbReference type="PROSITE" id="PS00028">
    <property type="entry name" value="ZINC_FINGER_C2H2_1"/>
    <property type="match status" value="1"/>
</dbReference>
<dbReference type="PROSITE" id="PS00518">
    <property type="entry name" value="ZF_RING_1"/>
    <property type="match status" value="1"/>
</dbReference>
<evidence type="ECO:0000256" key="12">
    <source>
        <dbReference type="SAM" id="MobiDB-lite"/>
    </source>
</evidence>
<evidence type="ECO:0000256" key="5">
    <source>
        <dbReference type="ARBA" id="ARBA00022723"/>
    </source>
</evidence>
<protein>
    <recommendedName>
        <fullName evidence="3">RING-type E3 ubiquitin transferase</fullName>
        <ecNumber evidence="3">2.3.2.27</ecNumber>
    </recommendedName>
</protein>
<dbReference type="Pfam" id="PF11955">
    <property type="entry name" value="PORR"/>
    <property type="match status" value="1"/>
</dbReference>
<dbReference type="PROSITE" id="PS50157">
    <property type="entry name" value="ZINC_FINGER_C2H2_2"/>
    <property type="match status" value="1"/>
</dbReference>
<evidence type="ECO:0000256" key="4">
    <source>
        <dbReference type="ARBA" id="ARBA00022679"/>
    </source>
</evidence>
<dbReference type="GO" id="GO:0016787">
    <property type="term" value="F:hydrolase activity"/>
    <property type="evidence" value="ECO:0007669"/>
    <property type="project" value="UniProtKB-KW"/>
</dbReference>
<keyword evidence="8" id="KW-0862">Zinc</keyword>
<keyword evidence="5" id="KW-0479">Metal-binding</keyword>
<comment type="catalytic activity">
    <reaction evidence="1">
        <text>S-ubiquitinyl-[E2 ubiquitin-conjugating enzyme]-L-cysteine + [acceptor protein]-L-lysine = [E2 ubiquitin-conjugating enzyme]-L-cysteine + N(6)-ubiquitinyl-[acceptor protein]-L-lysine.</text>
        <dbReference type="EC" id="2.3.2.27"/>
    </reaction>
</comment>
<evidence type="ECO:0000256" key="10">
    <source>
        <dbReference type="ARBA" id="ARBA00038499"/>
    </source>
</evidence>
<evidence type="ECO:0000313" key="15">
    <source>
        <dbReference type="Proteomes" id="UP000325081"/>
    </source>
</evidence>
<evidence type="ECO:0000259" key="13">
    <source>
        <dbReference type="PROSITE" id="PS50157"/>
    </source>
</evidence>
<dbReference type="Gene3D" id="3.30.40.10">
    <property type="entry name" value="Zinc/RING finger domain, C3HC4 (zinc finger)"/>
    <property type="match status" value="1"/>
</dbReference>
<dbReference type="PANTHER" id="PTHR13480">
    <property type="entry name" value="E3 UBIQUITIN-PROTEIN LIGASE HAKAI-RELATED"/>
    <property type="match status" value="1"/>
</dbReference>
<feature type="region of interest" description="Disordered" evidence="12">
    <location>
        <begin position="163"/>
        <end position="243"/>
    </location>
</feature>
<evidence type="ECO:0000256" key="8">
    <source>
        <dbReference type="ARBA" id="ARBA00022833"/>
    </source>
</evidence>
<dbReference type="InterPro" id="IPR021099">
    <property type="entry name" value="PORR_domain"/>
</dbReference>
<sequence length="713" mass="80857">MLQIRLSKPVSESVGANVKPSSVDTVTVACPDHLVLADLPVAKSLGLPCSAAVIKNVGRRSRRQLGERVHFCVRCDFPIAIYGRLSPCEHAFCLDCARSDSLCYLCDERVQKIQTIKMMEGLFICAAPHCLKSFLKRTEFESHIRGAHVDLINPNWEKEVNESSEAISSRKASASETTVQAPLKPVFSPHLNSQVNDHEDKNQQRPPNRDPPLSRPAMQLRPMPNFSGQGPNHPSEQHPRTSNQLHGFDRAATQNRQDSGQGSMLGYPPRPAGPITFPPNYHQPWKMGPATVPLEPPLGPTDGFVNTDPQGRGFFQGDFGHNTVNMPFNAPQMAASTSVEQGQGRNFVDPTVVLPPQLGQMQRGRSYSSDGNSSNNSNHDAPPGTGLEISLMKCTARAKYNNCFWHSRGVLDPHQILRLDDAGKLHQQLGFPRGRKVLKSILRHPLIFQTYRHTDNKMWLGFTDLMDRLLIEERQIADEMEPQRVAVVRKLLMMSANNRIPLSKIYHNRALFGIPEDFRDRVANYPDFFRIIVEEDGKRILELVDWDSSLAVSSLEKEFMADEDKAKRAFRFPLKHVKSLELDLDDERKLNVLNSLPLVSPYSDGKKLDYWTLEAEKYRCGVVHEFLSLTLEKRAYIHNIVEFKDELSLTRRTYEMLLKQPSTFYLGGTKMNWCVFLKDCYNEDGELVGKDPQVEFNERLYEYADMEELESDD</sequence>
<evidence type="ECO:0000256" key="6">
    <source>
        <dbReference type="ARBA" id="ARBA00022771"/>
    </source>
</evidence>
<dbReference type="AlphaFoldDB" id="A0A5A7RAG3"/>
<dbReference type="InterPro" id="IPR040380">
    <property type="entry name" value="HAKAI-like_RING-HC"/>
</dbReference>
<dbReference type="PANTHER" id="PTHR13480:SF0">
    <property type="entry name" value="E3 UBIQUITIN-PROTEIN LIGASE HAKAI"/>
    <property type="match status" value="1"/>
</dbReference>
<keyword evidence="9" id="KW-0539">Nucleus</keyword>
<dbReference type="Proteomes" id="UP000325081">
    <property type="component" value="Unassembled WGS sequence"/>
</dbReference>
<dbReference type="GO" id="GO:0030155">
    <property type="term" value="P:regulation of cell adhesion"/>
    <property type="evidence" value="ECO:0007669"/>
    <property type="project" value="TreeGrafter"/>
</dbReference>
<dbReference type="FunFam" id="3.30.40.10:FF:000280">
    <property type="entry name" value="E3 ubiquitin-protein ligase Hakai"/>
    <property type="match status" value="1"/>
</dbReference>
<feature type="compositionally biased region" description="Polar residues" evidence="12">
    <location>
        <begin position="226"/>
        <end position="243"/>
    </location>
</feature>
<feature type="compositionally biased region" description="Polar residues" evidence="12">
    <location>
        <begin position="163"/>
        <end position="180"/>
    </location>
</feature>
<dbReference type="GO" id="GO:0005634">
    <property type="term" value="C:nucleus"/>
    <property type="evidence" value="ECO:0007669"/>
    <property type="project" value="UniProtKB-SubCell"/>
</dbReference>
<gene>
    <name evidence="14" type="ORF">STAS_31984</name>
</gene>
<dbReference type="GO" id="GO:0008270">
    <property type="term" value="F:zinc ion binding"/>
    <property type="evidence" value="ECO:0007669"/>
    <property type="project" value="UniProtKB-KW"/>
</dbReference>
<reference evidence="15" key="1">
    <citation type="journal article" date="2019" name="Curr. Biol.">
        <title>Genome Sequence of Striga asiatica Provides Insight into the Evolution of Plant Parasitism.</title>
        <authorList>
            <person name="Yoshida S."/>
            <person name="Kim S."/>
            <person name="Wafula E.K."/>
            <person name="Tanskanen J."/>
            <person name="Kim Y.M."/>
            <person name="Honaas L."/>
            <person name="Yang Z."/>
            <person name="Spallek T."/>
            <person name="Conn C.E."/>
            <person name="Ichihashi Y."/>
            <person name="Cheong K."/>
            <person name="Cui S."/>
            <person name="Der J.P."/>
            <person name="Gundlach H."/>
            <person name="Jiao Y."/>
            <person name="Hori C."/>
            <person name="Ishida J.K."/>
            <person name="Kasahara H."/>
            <person name="Kiba T."/>
            <person name="Kim M.S."/>
            <person name="Koo N."/>
            <person name="Laohavisit A."/>
            <person name="Lee Y.H."/>
            <person name="Lumba S."/>
            <person name="McCourt P."/>
            <person name="Mortimer J.C."/>
            <person name="Mutuku J.M."/>
            <person name="Nomura T."/>
            <person name="Sasaki-Sekimoto Y."/>
            <person name="Seto Y."/>
            <person name="Wang Y."/>
            <person name="Wakatake T."/>
            <person name="Sakakibara H."/>
            <person name="Demura T."/>
            <person name="Yamaguchi S."/>
            <person name="Yoneyama K."/>
            <person name="Manabe R.I."/>
            <person name="Nelson D.C."/>
            <person name="Schulman A.H."/>
            <person name="Timko M.P."/>
            <person name="dePamphilis C.W."/>
            <person name="Choi D."/>
            <person name="Shirasu K."/>
        </authorList>
    </citation>
    <scope>NUCLEOTIDE SEQUENCE [LARGE SCALE GENOMIC DNA]</scope>
    <source>
        <strain evidence="15">cv. UVA1</strain>
    </source>
</reference>
<dbReference type="GO" id="GO:0016567">
    <property type="term" value="P:protein ubiquitination"/>
    <property type="evidence" value="ECO:0007669"/>
    <property type="project" value="InterPro"/>
</dbReference>